<organism evidence="3 4">
    <name type="scientific">Lentinus brumalis</name>
    <dbReference type="NCBI Taxonomy" id="2498619"/>
    <lineage>
        <taxon>Eukaryota</taxon>
        <taxon>Fungi</taxon>
        <taxon>Dikarya</taxon>
        <taxon>Basidiomycota</taxon>
        <taxon>Agaricomycotina</taxon>
        <taxon>Agaricomycetes</taxon>
        <taxon>Polyporales</taxon>
        <taxon>Polyporaceae</taxon>
        <taxon>Lentinus</taxon>
    </lineage>
</organism>
<evidence type="ECO:0000256" key="1">
    <source>
        <dbReference type="SAM" id="MobiDB-lite"/>
    </source>
</evidence>
<evidence type="ECO:0000256" key="2">
    <source>
        <dbReference type="SAM" id="SignalP"/>
    </source>
</evidence>
<feature type="chain" id="PRO_5016993377" evidence="2">
    <location>
        <begin position="21"/>
        <end position="276"/>
    </location>
</feature>
<accession>A0A371CGX9</accession>
<dbReference type="Proteomes" id="UP000256964">
    <property type="component" value="Unassembled WGS sequence"/>
</dbReference>
<proteinExistence type="predicted"/>
<evidence type="ECO:0000313" key="4">
    <source>
        <dbReference type="Proteomes" id="UP000256964"/>
    </source>
</evidence>
<gene>
    <name evidence="3" type="ORF">OH76DRAFT_1523533</name>
</gene>
<feature type="region of interest" description="Disordered" evidence="1">
    <location>
        <begin position="31"/>
        <end position="84"/>
    </location>
</feature>
<protein>
    <submittedName>
        <fullName evidence="3">Uncharacterized protein</fullName>
    </submittedName>
</protein>
<dbReference type="EMBL" id="KZ857761">
    <property type="protein sequence ID" value="RDX39545.1"/>
    <property type="molecule type" value="Genomic_DNA"/>
</dbReference>
<feature type="signal peptide" evidence="2">
    <location>
        <begin position="1"/>
        <end position="20"/>
    </location>
</feature>
<reference evidence="3 4" key="1">
    <citation type="journal article" date="2018" name="Biotechnol. Biofuels">
        <title>Integrative visual omics of the white-rot fungus Polyporus brumalis exposes the biotechnological potential of its oxidative enzymes for delignifying raw plant biomass.</title>
        <authorList>
            <person name="Miyauchi S."/>
            <person name="Rancon A."/>
            <person name="Drula E."/>
            <person name="Hage H."/>
            <person name="Chaduli D."/>
            <person name="Favel A."/>
            <person name="Grisel S."/>
            <person name="Henrissat B."/>
            <person name="Herpoel-Gimbert I."/>
            <person name="Ruiz-Duenas F.J."/>
            <person name="Chevret D."/>
            <person name="Hainaut M."/>
            <person name="Lin J."/>
            <person name="Wang M."/>
            <person name="Pangilinan J."/>
            <person name="Lipzen A."/>
            <person name="Lesage-Meessen L."/>
            <person name="Navarro D."/>
            <person name="Riley R."/>
            <person name="Grigoriev I.V."/>
            <person name="Zhou S."/>
            <person name="Raouche S."/>
            <person name="Rosso M.N."/>
        </authorList>
    </citation>
    <scope>NUCLEOTIDE SEQUENCE [LARGE SCALE GENOMIC DNA]</scope>
    <source>
        <strain evidence="3 4">BRFM 1820</strain>
    </source>
</reference>
<dbReference type="AlphaFoldDB" id="A0A371CGX9"/>
<keyword evidence="4" id="KW-1185">Reference proteome</keyword>
<keyword evidence="2" id="KW-0732">Signal</keyword>
<name>A0A371CGX9_9APHY</name>
<sequence length="276" mass="30807">MALWGCRVTVLLLLLMCSRAHITAARNTNPSSSSYYFSGSEEQSSPRSPRVPGPCPELRSRSPQTRHRQHTEVSATHSSGCGTDAARGTAAQAGLDLGRRLRWAGLDLRRRRGEAAAASCERRARQDAVWIVPYPQDVFCSINTILRTEDVIVVGGFLYRPIVEISNRTLLTYTRVNTWQRFLDGLGSLHHAGMVVDCKFMSFSKYTIRVGRSFAQEVGYVLYRQSCVPEAQRVSQLRAWTKPHKTSDKAPQGTWDRATTVDGSTQALYKERSLGV</sequence>
<evidence type="ECO:0000313" key="3">
    <source>
        <dbReference type="EMBL" id="RDX39545.1"/>
    </source>
</evidence>
<feature type="compositionally biased region" description="Polar residues" evidence="1">
    <location>
        <begin position="72"/>
        <end position="81"/>
    </location>
</feature>
<feature type="compositionally biased region" description="Low complexity" evidence="1">
    <location>
        <begin position="31"/>
        <end position="45"/>
    </location>
</feature>